<feature type="domain" description="Glycosyltransferase 2-like" evidence="1">
    <location>
        <begin position="5"/>
        <end position="133"/>
    </location>
</feature>
<evidence type="ECO:0000313" key="2">
    <source>
        <dbReference type="EMBL" id="KXN75639.1"/>
    </source>
</evidence>
<dbReference type="Gene3D" id="3.90.550.10">
    <property type="entry name" value="Spore Coat Polysaccharide Biosynthesis Protein SpsA, Chain A"/>
    <property type="match status" value="1"/>
</dbReference>
<comment type="caution">
    <text evidence="2">The sequence shown here is derived from an EMBL/GenBank/DDBJ whole genome shotgun (WGS) entry which is preliminary data.</text>
</comment>
<dbReference type="Pfam" id="PF00535">
    <property type="entry name" value="Glycos_transf_2"/>
    <property type="match status" value="1"/>
</dbReference>
<evidence type="ECO:0000259" key="1">
    <source>
        <dbReference type="Pfam" id="PF00535"/>
    </source>
</evidence>
<dbReference type="AlphaFoldDB" id="A0A9X0J5Z7"/>
<dbReference type="InterPro" id="IPR029044">
    <property type="entry name" value="Nucleotide-diphossugar_trans"/>
</dbReference>
<sequence length="220" mass="25170">MKKVSILMLTYNAPKYVKKSIVSLKKLTKNSNYELIVVDNASKHPTIRTLYKLKSQGLIDKLYYNSQNDLFAKGNNIAARLASEDSDYYLLLNSDIEIKSSDWLDKLIELMPKEGGIASFGAVQSEPKRADGYCMMINADLYNKYKLDEHFQWWWGVTKLESQVLKEGKKVIAIDNHEEYIHHFGGKSGKGFSDATGMDVNMDEVKKWFEDGNVEIKSHL</sequence>
<evidence type="ECO:0000313" key="3">
    <source>
        <dbReference type="Proteomes" id="UP000070346"/>
    </source>
</evidence>
<reference evidence="2 3" key="1">
    <citation type="submission" date="2016-02" db="EMBL/GenBank/DDBJ databases">
        <title>Complete Genome Sequences of Lactobacillus johnsonii Strain W1.</title>
        <authorList>
            <person name="Sun Y."/>
            <person name="Wu X."/>
        </authorList>
    </citation>
    <scope>NUCLEOTIDE SEQUENCE [LARGE SCALE GENOMIC DNA]</scope>
    <source>
        <strain evidence="2 3">W1</strain>
    </source>
</reference>
<dbReference type="SUPFAM" id="SSF53448">
    <property type="entry name" value="Nucleotide-diphospho-sugar transferases"/>
    <property type="match status" value="1"/>
</dbReference>
<dbReference type="PANTHER" id="PTHR43179:SF7">
    <property type="entry name" value="RHAMNOSYLTRANSFERASE WBBL"/>
    <property type="match status" value="1"/>
</dbReference>
<dbReference type="RefSeq" id="WP_061400821.1">
    <property type="nucleotide sequence ID" value="NZ_LSNG01000036.1"/>
</dbReference>
<organism evidence="2 3">
    <name type="scientific">Lactobacillus johnsonii</name>
    <dbReference type="NCBI Taxonomy" id="33959"/>
    <lineage>
        <taxon>Bacteria</taxon>
        <taxon>Bacillati</taxon>
        <taxon>Bacillota</taxon>
        <taxon>Bacilli</taxon>
        <taxon>Lactobacillales</taxon>
        <taxon>Lactobacillaceae</taxon>
        <taxon>Lactobacillus</taxon>
    </lineage>
</organism>
<accession>A0A9X0J5Z7</accession>
<dbReference type="EMBL" id="LSNG01000036">
    <property type="protein sequence ID" value="KXN75639.1"/>
    <property type="molecule type" value="Genomic_DNA"/>
</dbReference>
<dbReference type="OrthoDB" id="9802649at2"/>
<gene>
    <name evidence="2" type="ORF">AYJ53_06525</name>
</gene>
<dbReference type="Proteomes" id="UP000070346">
    <property type="component" value="Unassembled WGS sequence"/>
</dbReference>
<dbReference type="PANTHER" id="PTHR43179">
    <property type="entry name" value="RHAMNOSYLTRANSFERASE WBBL"/>
    <property type="match status" value="1"/>
</dbReference>
<proteinExistence type="predicted"/>
<dbReference type="InterPro" id="IPR001173">
    <property type="entry name" value="Glyco_trans_2-like"/>
</dbReference>
<protein>
    <recommendedName>
        <fullName evidence="1">Glycosyltransferase 2-like domain-containing protein</fullName>
    </recommendedName>
</protein>
<name>A0A9X0J5Z7_LACJH</name>